<organism evidence="2 3">
    <name type="scientific">Temperatibacter marinus</name>
    <dbReference type="NCBI Taxonomy" id="1456591"/>
    <lineage>
        <taxon>Bacteria</taxon>
        <taxon>Pseudomonadati</taxon>
        <taxon>Pseudomonadota</taxon>
        <taxon>Alphaproteobacteria</taxon>
        <taxon>Kordiimonadales</taxon>
        <taxon>Temperatibacteraceae</taxon>
        <taxon>Temperatibacter</taxon>
    </lineage>
</organism>
<feature type="transmembrane region" description="Helical" evidence="1">
    <location>
        <begin position="58"/>
        <end position="76"/>
    </location>
</feature>
<keyword evidence="1" id="KW-0812">Transmembrane</keyword>
<sequence>MDGLLLIKLLHLIAFVYWLGGDLGTFYASRFVTKEDLSSEARSTALTIMMGCDQGPRFAMPLIFPLGFELAVHMGYIDMAPIGVAIIWLVSIIWVATVITLHFAHGKNFIPALTTFDFYLRICVVIALLSLSGYALATGTIILAAWTAYKIIVFALLVACGLMIRIKLRPFMVAWGSLMTSGPTDAVNAAISGSIAKARPYVWAIWIGLFVNAALGLHLIG</sequence>
<evidence type="ECO:0000313" key="2">
    <source>
        <dbReference type="EMBL" id="WND03552.1"/>
    </source>
</evidence>
<feature type="transmembrane region" description="Helical" evidence="1">
    <location>
        <begin position="143"/>
        <end position="164"/>
    </location>
</feature>
<dbReference type="EMBL" id="CP123872">
    <property type="protein sequence ID" value="WND03552.1"/>
    <property type="molecule type" value="Genomic_DNA"/>
</dbReference>
<dbReference type="Proteomes" id="UP001268683">
    <property type="component" value="Chromosome"/>
</dbReference>
<name>A0AA52EJA0_9PROT</name>
<feature type="transmembrane region" description="Helical" evidence="1">
    <location>
        <begin position="6"/>
        <end position="28"/>
    </location>
</feature>
<proteinExistence type="predicted"/>
<feature type="transmembrane region" description="Helical" evidence="1">
    <location>
        <begin position="82"/>
        <end position="106"/>
    </location>
</feature>
<feature type="transmembrane region" description="Helical" evidence="1">
    <location>
        <begin position="118"/>
        <end position="137"/>
    </location>
</feature>
<keyword evidence="3" id="KW-1185">Reference proteome</keyword>
<feature type="transmembrane region" description="Helical" evidence="1">
    <location>
        <begin position="201"/>
        <end position="220"/>
    </location>
</feature>
<keyword evidence="1" id="KW-0472">Membrane</keyword>
<keyword evidence="1" id="KW-1133">Transmembrane helix</keyword>
<dbReference type="KEGG" id="tmk:QGN29_04090"/>
<dbReference type="AlphaFoldDB" id="A0AA52EJA0"/>
<evidence type="ECO:0000256" key="1">
    <source>
        <dbReference type="SAM" id="Phobius"/>
    </source>
</evidence>
<accession>A0AA52EJA0</accession>
<gene>
    <name evidence="2" type="ORF">QGN29_04090</name>
</gene>
<reference evidence="2" key="1">
    <citation type="submission" date="2023-04" db="EMBL/GenBank/DDBJ databases">
        <title>Complete genome sequence of Temperatibacter marinus.</title>
        <authorList>
            <person name="Rong J.-C."/>
            <person name="Yi M.-L."/>
            <person name="Zhao Q."/>
        </authorList>
    </citation>
    <scope>NUCLEOTIDE SEQUENCE</scope>
    <source>
        <strain evidence="2">NBRC 110045</strain>
    </source>
</reference>
<protein>
    <submittedName>
        <fullName evidence="2">Uncharacterized protein</fullName>
    </submittedName>
</protein>
<dbReference type="RefSeq" id="WP_310799405.1">
    <property type="nucleotide sequence ID" value="NZ_CP123872.1"/>
</dbReference>
<evidence type="ECO:0000313" key="3">
    <source>
        <dbReference type="Proteomes" id="UP001268683"/>
    </source>
</evidence>